<feature type="compositionally biased region" description="Low complexity" evidence="1">
    <location>
        <begin position="140"/>
        <end position="157"/>
    </location>
</feature>
<dbReference type="VEuPathDB" id="ToxoDB:CSUI_003674"/>
<feature type="compositionally biased region" description="Basic and acidic residues" evidence="1">
    <location>
        <begin position="370"/>
        <end position="417"/>
    </location>
</feature>
<dbReference type="AlphaFoldDB" id="A0A2C6KZY2"/>
<feature type="region of interest" description="Disordered" evidence="1">
    <location>
        <begin position="358"/>
        <end position="417"/>
    </location>
</feature>
<dbReference type="RefSeq" id="XP_067924154.1">
    <property type="nucleotide sequence ID" value="XM_068063869.1"/>
</dbReference>
<sequence length="1003" mass="113174">MMCPSPSSFSSSSSNLSPIPSRSCKSIHLSYDASSSSSSSSFLPSGRVTWQLSLQLSDDASSCSSSSSRGVLYSPYVCCPALLSDIVEECYKNRSVSPAPSLGVHTLGLDKCLSETVGKALSRHLDLSRSDQQIKKSIHSSLPSSSSFSLPSSSSSLPHDEQTQLSAIDWIRKVIEENFSSSSSSYLPHLGGGGEEEEVLLLIFPEEEQKTGGSLGTTYSEKEASFVSEESLLSLPPSCLYNNEPFAAFSSAVPVSRHPNSCLDTNHILVIGFWRNLQLRLQRHLLVHSNSSSSTFSPSFSCTQNPGGFISKEEDEGNLSTLLSCPSSQENADTRERVKRAMTVEAIPLLLLHSSSSTDLGECGSPSKSVDIKARQGDGSMRKTTEMCFDDKKEEKEKKKEKEMEKKEEKEKEEKANTHIHIKAERKSFSELFVQNDRHLLHQEGEEERRRREVDLSHFSKILNDRNWAYHPAFPRPPPGYAFRHLILDGSNVACLSVKDRGSSFYKSSLSISSSSSSAPWTSVPACCVACGRDFAPEETCFDAGFLENAVLFFRQMNAKNITVVVPDWRLRQARDLLELLQEEKKRTGKWPEELTAMKASAARMRNKGRGIGHKVRENLEEEEDEDELAGMKKKKRECKTAIFEKERDQDGEKMKTKKKKQKRQEERMDDSDYDEDVDTVSDYSVFMESSDEKRSNPYSSSSSFSWKDLEDRHASFSRRSRIEKKDDGDCRSPDCSLARWRKRDLQQRGSLQNCGYRIKLNRKSKSFSFFPSSSSSSSQAYSWMHSSLRASFCASSFCRYCRASRLEENFPRKKEKRSEDTSFYPLINPLALLRLEKAGYLVLCPERFPLLQFSSSSSFSSASFSSSSFSSSFSSSRQRGREEDGSKVSFKRTRCYDDLLMLSVAESCEGCIITRDRFIDILHSPYGVDFSKRIKHFCVSYERGCEGHFQLPKKSLYSSSFSSRGDGRDEKILRLMYALYKPRQEEKARGKPKKKESGRCRR</sequence>
<evidence type="ECO:0000259" key="2">
    <source>
        <dbReference type="Pfam" id="PF11977"/>
    </source>
</evidence>
<dbReference type="Gene3D" id="3.40.50.11980">
    <property type="match status" value="1"/>
</dbReference>
<dbReference type="InterPro" id="IPR021869">
    <property type="entry name" value="RNase_Zc3h12_NYN"/>
</dbReference>
<name>A0A2C6KZY2_9APIC</name>
<feature type="compositionally biased region" description="Low complexity" evidence="1">
    <location>
        <begin position="862"/>
        <end position="877"/>
    </location>
</feature>
<protein>
    <submittedName>
        <fullName evidence="3">Zc3h12a-like ribonuclease nyn domain protein</fullName>
    </submittedName>
</protein>
<evidence type="ECO:0000313" key="3">
    <source>
        <dbReference type="EMBL" id="PHJ22477.1"/>
    </source>
</evidence>
<feature type="domain" description="RNase NYN" evidence="2">
    <location>
        <begin position="886"/>
        <end position="942"/>
    </location>
</feature>
<feature type="region of interest" description="Disordered" evidence="1">
    <location>
        <begin position="611"/>
        <end position="632"/>
    </location>
</feature>
<reference evidence="3 4" key="1">
    <citation type="journal article" date="2017" name="Int. J. Parasitol.">
        <title>The genome of the protozoan parasite Cystoisospora suis and a reverse vaccinology approach to identify vaccine candidates.</title>
        <authorList>
            <person name="Palmieri N."/>
            <person name="Shrestha A."/>
            <person name="Ruttkowski B."/>
            <person name="Beck T."/>
            <person name="Vogl C."/>
            <person name="Tomley F."/>
            <person name="Blake D.P."/>
            <person name="Joachim A."/>
        </authorList>
    </citation>
    <scope>NUCLEOTIDE SEQUENCE [LARGE SCALE GENOMIC DNA]</scope>
    <source>
        <strain evidence="3 4">Wien I</strain>
    </source>
</reference>
<dbReference type="EMBL" id="MIGC01001658">
    <property type="protein sequence ID" value="PHJ22477.1"/>
    <property type="molecule type" value="Genomic_DNA"/>
</dbReference>
<feature type="compositionally biased region" description="Basic and acidic residues" evidence="1">
    <location>
        <begin position="644"/>
        <end position="655"/>
    </location>
</feature>
<feature type="region of interest" description="Disordered" evidence="1">
    <location>
        <begin position="862"/>
        <end position="881"/>
    </location>
</feature>
<feature type="region of interest" description="Disordered" evidence="1">
    <location>
        <begin position="1"/>
        <end position="20"/>
    </location>
</feature>
<feature type="compositionally biased region" description="Acidic residues" evidence="1">
    <location>
        <begin position="620"/>
        <end position="629"/>
    </location>
</feature>
<feature type="region of interest" description="Disordered" evidence="1">
    <location>
        <begin position="138"/>
        <end position="159"/>
    </location>
</feature>
<feature type="region of interest" description="Disordered" evidence="1">
    <location>
        <begin position="984"/>
        <end position="1003"/>
    </location>
</feature>
<comment type="caution">
    <text evidence="3">The sequence shown here is derived from an EMBL/GenBank/DDBJ whole genome shotgun (WGS) entry which is preliminary data.</text>
</comment>
<organism evidence="3 4">
    <name type="scientific">Cystoisospora suis</name>
    <dbReference type="NCBI Taxonomy" id="483139"/>
    <lineage>
        <taxon>Eukaryota</taxon>
        <taxon>Sar</taxon>
        <taxon>Alveolata</taxon>
        <taxon>Apicomplexa</taxon>
        <taxon>Conoidasida</taxon>
        <taxon>Coccidia</taxon>
        <taxon>Eucoccidiorida</taxon>
        <taxon>Eimeriorina</taxon>
        <taxon>Sarcocystidae</taxon>
        <taxon>Cystoisospora</taxon>
    </lineage>
</organism>
<dbReference type="Pfam" id="PF11977">
    <property type="entry name" value="RNase_Zc3h12a"/>
    <property type="match status" value="1"/>
</dbReference>
<dbReference type="GeneID" id="94427080"/>
<keyword evidence="4" id="KW-1185">Reference proteome</keyword>
<accession>A0A2C6KZY2</accession>
<gene>
    <name evidence="3" type="ORF">CSUI_003674</name>
</gene>
<evidence type="ECO:0000256" key="1">
    <source>
        <dbReference type="SAM" id="MobiDB-lite"/>
    </source>
</evidence>
<feature type="region of interest" description="Disordered" evidence="1">
    <location>
        <begin position="644"/>
        <end position="677"/>
    </location>
</feature>
<dbReference type="Proteomes" id="UP000221165">
    <property type="component" value="Unassembled WGS sequence"/>
</dbReference>
<proteinExistence type="predicted"/>
<dbReference type="OrthoDB" id="10380277at2759"/>
<evidence type="ECO:0000313" key="4">
    <source>
        <dbReference type="Proteomes" id="UP000221165"/>
    </source>
</evidence>
<feature type="compositionally biased region" description="Acidic residues" evidence="1">
    <location>
        <begin position="668"/>
        <end position="677"/>
    </location>
</feature>